<accession>A0A0S7XU21</accession>
<dbReference type="Pfam" id="PF13860">
    <property type="entry name" value="FlgD_ig"/>
    <property type="match status" value="1"/>
</dbReference>
<dbReference type="EMBL" id="LIZX01000097">
    <property type="protein sequence ID" value="KPJ65926.1"/>
    <property type="molecule type" value="Genomic_DNA"/>
</dbReference>
<feature type="domain" description="FlgD/Vpr Ig-like" evidence="1">
    <location>
        <begin position="309"/>
        <end position="372"/>
    </location>
</feature>
<dbReference type="InterPro" id="IPR025965">
    <property type="entry name" value="FlgD/Vpr_Ig-like"/>
</dbReference>
<sequence length="384" mass="43558">MKRISLSMVAMGIAVLVLFSLSWSQCPEDPIDLGACDTFYIEAWPNTDTCWGGDCGVWQVNVPGEHFPCFLYVNVFLTHDSNTFDAGDPWGVIHDSVSSITVPLSFWHEPVYGDADSVIFPTMESGPDQWNNARMDPPGHVLYSKSVFRHFEDTRDGDTVYLNRFNQMVNEEFLTAWTVTRDVDRVACSDDSGHVRFNLISGAGSKRWWEGSKEILFTLTFVVYMNEDETTEVCFDAQKWPPGETLSCVRIDAKQYLPRDNVPICFKVYADTVVGPSDVRWIDDAIEEGTKPTSFLLSQNYPNPFNPATNFKFTLPQACHVRIEIFNILGQRVRTLADEDMRAGIYVADWDGKDEKGADASSGIYFYRIKADEFSDIKRMVLLK</sequence>
<evidence type="ECO:0000313" key="3">
    <source>
        <dbReference type="Proteomes" id="UP000051861"/>
    </source>
</evidence>
<name>A0A0S7XU21_UNCSA</name>
<comment type="caution">
    <text evidence="2">The sequence shown here is derived from an EMBL/GenBank/DDBJ whole genome shotgun (WGS) entry which is preliminary data.</text>
</comment>
<organism evidence="2 3">
    <name type="scientific">candidate division WOR-1 bacterium DG_54_3</name>
    <dbReference type="NCBI Taxonomy" id="1703775"/>
    <lineage>
        <taxon>Bacteria</taxon>
        <taxon>Bacillati</taxon>
        <taxon>Saganbacteria</taxon>
    </lineage>
</organism>
<dbReference type="AlphaFoldDB" id="A0A0S7XU21"/>
<gene>
    <name evidence="2" type="ORF">AMJ44_09230</name>
</gene>
<evidence type="ECO:0000313" key="2">
    <source>
        <dbReference type="EMBL" id="KPJ65926.1"/>
    </source>
</evidence>
<dbReference type="NCBIfam" id="TIGR04183">
    <property type="entry name" value="Por_Secre_tail"/>
    <property type="match status" value="1"/>
</dbReference>
<reference evidence="2 3" key="1">
    <citation type="journal article" date="2015" name="Microbiome">
        <title>Genomic resolution of linkages in carbon, nitrogen, and sulfur cycling among widespread estuary sediment bacteria.</title>
        <authorList>
            <person name="Baker B.J."/>
            <person name="Lazar C.S."/>
            <person name="Teske A.P."/>
            <person name="Dick G.J."/>
        </authorList>
    </citation>
    <scope>NUCLEOTIDE SEQUENCE [LARGE SCALE GENOMIC DNA]</scope>
    <source>
        <strain evidence="2">DG_54_3</strain>
    </source>
</reference>
<dbReference type="Proteomes" id="UP000051861">
    <property type="component" value="Unassembled WGS sequence"/>
</dbReference>
<dbReference type="InterPro" id="IPR026444">
    <property type="entry name" value="Secre_tail"/>
</dbReference>
<evidence type="ECO:0000259" key="1">
    <source>
        <dbReference type="Pfam" id="PF13860"/>
    </source>
</evidence>
<proteinExistence type="predicted"/>
<dbReference type="Gene3D" id="2.60.40.4070">
    <property type="match status" value="1"/>
</dbReference>
<protein>
    <recommendedName>
        <fullName evidence="1">FlgD/Vpr Ig-like domain-containing protein</fullName>
    </recommendedName>
</protein>